<keyword evidence="3" id="KW-1185">Reference proteome</keyword>
<keyword evidence="1" id="KW-1133">Transmembrane helix</keyword>
<dbReference type="RefSeq" id="WP_013274708.1">
    <property type="nucleotide sequence ID" value="NC_014376.1"/>
</dbReference>
<proteinExistence type="predicted"/>
<reference evidence="2" key="1">
    <citation type="submission" date="2010-07" db="EMBL/GenBank/DDBJ databases">
        <title>Complete sequence of Clostridium saccharolyticum WM1.</title>
        <authorList>
            <consortium name="US DOE Joint Genome Institute"/>
            <person name="Lucas S."/>
            <person name="Copeland A."/>
            <person name="Lapidus A."/>
            <person name="Cheng J.-F."/>
            <person name="Bruce D."/>
            <person name="Goodwin L."/>
            <person name="Pitluck S."/>
            <person name="Chertkov O."/>
            <person name="Detter J.C."/>
            <person name="Han C."/>
            <person name="Tapia R."/>
            <person name="Land M."/>
            <person name="Hauser L."/>
            <person name="Chang Y.-J."/>
            <person name="Jeffries C."/>
            <person name="Kyrpides N."/>
            <person name="Ivanova N."/>
            <person name="Mikhailova N."/>
            <person name="Mouttaki H."/>
            <person name="Lin L."/>
            <person name="Zhou J."/>
            <person name="Hemme C.L."/>
            <person name="Woyke T."/>
        </authorList>
    </citation>
    <scope>NUCLEOTIDE SEQUENCE [LARGE SCALE GENOMIC DNA]</scope>
    <source>
        <strain evidence="2">WM1</strain>
    </source>
</reference>
<keyword evidence="1" id="KW-0472">Membrane</keyword>
<organism evidence="2 3">
    <name type="scientific">Lacrimispora saccharolytica (strain ATCC 35040 / DSM 2544 / NRCC 2533 / WM1)</name>
    <name type="common">Clostridium saccharolyticum</name>
    <dbReference type="NCBI Taxonomy" id="610130"/>
    <lineage>
        <taxon>Bacteria</taxon>
        <taxon>Bacillati</taxon>
        <taxon>Bacillota</taxon>
        <taxon>Clostridia</taxon>
        <taxon>Lachnospirales</taxon>
        <taxon>Lachnospiraceae</taxon>
        <taxon>Lacrimispora</taxon>
    </lineage>
</organism>
<feature type="transmembrane region" description="Helical" evidence="1">
    <location>
        <begin position="55"/>
        <end position="74"/>
    </location>
</feature>
<name>D9R2N2_LACSW</name>
<dbReference type="OrthoDB" id="2088230at2"/>
<dbReference type="Proteomes" id="UP000001662">
    <property type="component" value="Chromosome"/>
</dbReference>
<evidence type="ECO:0000256" key="1">
    <source>
        <dbReference type="SAM" id="Phobius"/>
    </source>
</evidence>
<gene>
    <name evidence="2" type="ordered locus">Closa_4152</name>
</gene>
<sequence>MKNKIIVRFGIVFVIGIVILLGSIKLGTINMSSIMQINGGSMDTNVYLIYLEQSIIKFRFLGSILSLLGGLGVIKNIQS</sequence>
<dbReference type="KEGG" id="csh:Closa_4152"/>
<protein>
    <submittedName>
        <fullName evidence="2">Uncharacterized protein</fullName>
    </submittedName>
</protein>
<evidence type="ECO:0000313" key="2">
    <source>
        <dbReference type="EMBL" id="ADL06656.1"/>
    </source>
</evidence>
<dbReference type="PaxDb" id="610130-Closa_4152"/>
<dbReference type="AlphaFoldDB" id="D9R2N2"/>
<accession>D9R2N2</accession>
<keyword evidence="1" id="KW-0812">Transmembrane</keyword>
<dbReference type="EMBL" id="CP002109">
    <property type="protein sequence ID" value="ADL06656.1"/>
    <property type="molecule type" value="Genomic_DNA"/>
</dbReference>
<dbReference type="eggNOG" id="ENOG5033FIB">
    <property type="taxonomic scope" value="Bacteria"/>
</dbReference>
<feature type="transmembrane region" description="Helical" evidence="1">
    <location>
        <begin position="12"/>
        <end position="35"/>
    </location>
</feature>
<evidence type="ECO:0000313" key="3">
    <source>
        <dbReference type="Proteomes" id="UP000001662"/>
    </source>
</evidence>
<dbReference type="HOGENOM" id="CLU_192970_0_0_9"/>